<evidence type="ECO:0000259" key="6">
    <source>
        <dbReference type="Pfam" id="PF23598"/>
    </source>
</evidence>
<dbReference type="InterPro" id="IPR044974">
    <property type="entry name" value="Disease_R_plants"/>
</dbReference>
<dbReference type="GO" id="GO:0098542">
    <property type="term" value="P:defense response to other organism"/>
    <property type="evidence" value="ECO:0007669"/>
    <property type="project" value="TreeGrafter"/>
</dbReference>
<feature type="domain" description="Disease resistance R13L4/SHOC-2-like LRR" evidence="6">
    <location>
        <begin position="370"/>
        <end position="613"/>
    </location>
</feature>
<dbReference type="SUPFAM" id="SSF52540">
    <property type="entry name" value="P-loop containing nucleoside triphosphate hydrolases"/>
    <property type="match status" value="1"/>
</dbReference>
<dbReference type="InterPro" id="IPR032675">
    <property type="entry name" value="LRR_dom_sf"/>
</dbReference>
<reference evidence="7 8" key="1">
    <citation type="submission" date="2019-07" db="EMBL/GenBank/DDBJ databases">
        <title>WGS assembly of Gossypium mustelinum.</title>
        <authorList>
            <person name="Chen Z.J."/>
            <person name="Sreedasyam A."/>
            <person name="Ando A."/>
            <person name="Song Q."/>
            <person name="De L."/>
            <person name="Hulse-Kemp A."/>
            <person name="Ding M."/>
            <person name="Ye W."/>
            <person name="Kirkbride R."/>
            <person name="Jenkins J."/>
            <person name="Plott C."/>
            <person name="Lovell J."/>
            <person name="Lin Y.-M."/>
            <person name="Vaughn R."/>
            <person name="Liu B."/>
            <person name="Li W."/>
            <person name="Simpson S."/>
            <person name="Scheffler B."/>
            <person name="Saski C."/>
            <person name="Grover C."/>
            <person name="Hu G."/>
            <person name="Conover J."/>
            <person name="Carlson J."/>
            <person name="Shu S."/>
            <person name="Boston L."/>
            <person name="Williams M."/>
            <person name="Peterson D."/>
            <person name="Mcgee K."/>
            <person name="Jones D."/>
            <person name="Wendel J."/>
            <person name="Stelly D."/>
            <person name="Grimwood J."/>
            <person name="Schmutz J."/>
        </authorList>
    </citation>
    <scope>NUCLEOTIDE SEQUENCE [LARGE SCALE GENOMIC DNA]</scope>
    <source>
        <strain evidence="7">1408120.09</strain>
    </source>
</reference>
<dbReference type="Proteomes" id="UP000323597">
    <property type="component" value="Chromosome A13"/>
</dbReference>
<organism evidence="7 8">
    <name type="scientific">Gossypium mustelinum</name>
    <name type="common">Cotton</name>
    <name type="synonym">Gossypium caicoense</name>
    <dbReference type="NCBI Taxonomy" id="34275"/>
    <lineage>
        <taxon>Eukaryota</taxon>
        <taxon>Viridiplantae</taxon>
        <taxon>Streptophyta</taxon>
        <taxon>Embryophyta</taxon>
        <taxon>Tracheophyta</taxon>
        <taxon>Spermatophyta</taxon>
        <taxon>Magnoliopsida</taxon>
        <taxon>eudicotyledons</taxon>
        <taxon>Gunneridae</taxon>
        <taxon>Pentapetalae</taxon>
        <taxon>rosids</taxon>
        <taxon>malvids</taxon>
        <taxon>Malvales</taxon>
        <taxon>Malvaceae</taxon>
        <taxon>Malvoideae</taxon>
        <taxon>Gossypium</taxon>
    </lineage>
</organism>
<keyword evidence="3" id="KW-0611">Plant defense</keyword>
<dbReference type="InterPro" id="IPR002182">
    <property type="entry name" value="NB-ARC"/>
</dbReference>
<dbReference type="Pfam" id="PF23598">
    <property type="entry name" value="LRR_14"/>
    <property type="match status" value="1"/>
</dbReference>
<dbReference type="Pfam" id="PF00931">
    <property type="entry name" value="NB-ARC"/>
    <property type="match status" value="1"/>
</dbReference>
<dbReference type="Gene3D" id="3.40.50.300">
    <property type="entry name" value="P-loop containing nucleotide triphosphate hydrolases"/>
    <property type="match status" value="1"/>
</dbReference>
<dbReference type="CDD" id="cd14798">
    <property type="entry name" value="RX-CC_like"/>
    <property type="match status" value="1"/>
</dbReference>
<evidence type="ECO:0000313" key="8">
    <source>
        <dbReference type="Proteomes" id="UP000323597"/>
    </source>
</evidence>
<dbReference type="GO" id="GO:0043531">
    <property type="term" value="F:ADP binding"/>
    <property type="evidence" value="ECO:0007669"/>
    <property type="project" value="InterPro"/>
</dbReference>
<proteinExistence type="predicted"/>
<dbReference type="PRINTS" id="PR00364">
    <property type="entry name" value="DISEASERSIST"/>
</dbReference>
<keyword evidence="8" id="KW-1185">Reference proteome</keyword>
<evidence type="ECO:0000259" key="4">
    <source>
        <dbReference type="Pfam" id="PF00931"/>
    </source>
</evidence>
<dbReference type="InterPro" id="IPR055414">
    <property type="entry name" value="LRR_R13L4/SHOC2-like"/>
</dbReference>
<dbReference type="SUPFAM" id="SSF52047">
    <property type="entry name" value="RNI-like"/>
    <property type="match status" value="1"/>
</dbReference>
<evidence type="ECO:0000256" key="3">
    <source>
        <dbReference type="ARBA" id="ARBA00022821"/>
    </source>
</evidence>
<sequence length="627" mass="72295">MAEIAVGIVIDRLISFLGAEVKLFGRLKKEVEDIRIELDYIACFLGQTDPMVDKEDPNGGFKLWAQHVREVAFQIDVMDEYKLYHVPLAQDQQQQGLMASLSRIAHMVRTVKRQLRAASKIRDIKTSVNEIKERSERYRFNILQRVPGENYNKPIDPRMGLHFVDSEALVSIDSSRQELAHRLADAELKRTIVSVVGMGGVGKTTLVKKAFDDEIMVGQFDCHAWITVSQSYRVEVLLRTMMKQILIRMCIAEGFVKGKHGMTLEEVAMTYLSESINRSLVQVSVIDSIGDVRNCQLHDLMREVVVSKSKELSFIQTCPENLSNHDRVARHISICNKSNNFPMVVGNYQTHSAIFFHIEELPKSFCFLLFTKFKLLKELDFEGVPLTYIPEELGNLFNLKYLSIRDTKVKKLLRSIGKLHKLQTLDLKRSFVSELPVEINMLFNLQYLVAYYKDKQSINSINSRRGMKLYSNFGSLESLEKLYEVDLEAYSGGNFFRELARLKQLRKLCITKLKSENGNDLCDAIQQMIHLQSLRISSIKEEELLHLHTMSSPPVFLRCLRLRGILMKISDDSLQILGVLPNLLFLWIFEGYSGAQLHFNKNHFKKLKDLRLCWLNDLKRLIIDEDH</sequence>
<keyword evidence="2" id="KW-0547">Nucleotide-binding</keyword>
<dbReference type="InterPro" id="IPR027417">
    <property type="entry name" value="P-loop_NTPase"/>
</dbReference>
<evidence type="ECO:0008006" key="9">
    <source>
        <dbReference type="Google" id="ProtNLM"/>
    </source>
</evidence>
<dbReference type="PANTHER" id="PTHR23155:SF1052">
    <property type="entry name" value="DISEASE RESISTANCE PROTEIN RPM1"/>
    <property type="match status" value="1"/>
</dbReference>
<evidence type="ECO:0000313" key="7">
    <source>
        <dbReference type="EMBL" id="TYJ01228.1"/>
    </source>
</evidence>
<dbReference type="Gene3D" id="1.20.5.4130">
    <property type="match status" value="1"/>
</dbReference>
<feature type="domain" description="NB-ARC" evidence="4">
    <location>
        <begin position="177"/>
        <end position="245"/>
    </location>
</feature>
<evidence type="ECO:0000256" key="2">
    <source>
        <dbReference type="ARBA" id="ARBA00022741"/>
    </source>
</evidence>
<feature type="domain" description="Disease resistance N-terminal" evidence="5">
    <location>
        <begin position="5"/>
        <end position="85"/>
    </location>
</feature>
<dbReference type="EMBL" id="CM017648">
    <property type="protein sequence ID" value="TYJ01228.1"/>
    <property type="molecule type" value="Genomic_DNA"/>
</dbReference>
<evidence type="ECO:0000259" key="5">
    <source>
        <dbReference type="Pfam" id="PF18052"/>
    </source>
</evidence>
<gene>
    <name evidence="7" type="ORF">E1A91_A13G138700v1</name>
</gene>
<evidence type="ECO:0000256" key="1">
    <source>
        <dbReference type="ARBA" id="ARBA00022737"/>
    </source>
</evidence>
<protein>
    <recommendedName>
        <fullName evidence="9">NB-ARC domain-containing protein</fullName>
    </recommendedName>
</protein>
<keyword evidence="1" id="KW-0677">Repeat</keyword>
<dbReference type="AlphaFoldDB" id="A0A5D2WHS6"/>
<dbReference type="InterPro" id="IPR041118">
    <property type="entry name" value="Rx_N"/>
</dbReference>
<accession>A0A5D2WHS6</accession>
<dbReference type="Gene3D" id="3.80.10.10">
    <property type="entry name" value="Ribonuclease Inhibitor"/>
    <property type="match status" value="1"/>
</dbReference>
<dbReference type="Pfam" id="PF18052">
    <property type="entry name" value="Rx_N"/>
    <property type="match status" value="1"/>
</dbReference>
<dbReference type="PANTHER" id="PTHR23155">
    <property type="entry name" value="DISEASE RESISTANCE PROTEIN RP"/>
    <property type="match status" value="1"/>
</dbReference>
<name>A0A5D2WHS6_GOSMU</name>
<dbReference type="InterPro" id="IPR038005">
    <property type="entry name" value="RX-like_CC"/>
</dbReference>